<evidence type="ECO:0000313" key="1">
    <source>
        <dbReference type="EMBL" id="MFA0570172.1"/>
    </source>
</evidence>
<reference evidence="1 2" key="1">
    <citation type="journal article" date="2024" name="ISME J.">
        <title>Tailless and filamentous prophages are predominant in marine Vibrio.</title>
        <authorList>
            <person name="Steensen K."/>
            <person name="Seneca J."/>
            <person name="Bartlau N."/>
            <person name="Yu X.A."/>
            <person name="Hussain F.A."/>
            <person name="Polz M.F."/>
        </authorList>
    </citation>
    <scope>NUCLEOTIDE SEQUENCE [LARGE SCALE GENOMIC DNA]</scope>
    <source>
        <strain evidence="1 2">10N.222.51.A1</strain>
    </source>
</reference>
<comment type="caution">
    <text evidence="1">The sequence shown here is derived from an EMBL/GenBank/DDBJ whole genome shotgun (WGS) entry which is preliminary data.</text>
</comment>
<organism evidence="1 2">
    <name type="scientific">Vibrio gallaecicus</name>
    <dbReference type="NCBI Taxonomy" id="552386"/>
    <lineage>
        <taxon>Bacteria</taxon>
        <taxon>Pseudomonadati</taxon>
        <taxon>Pseudomonadota</taxon>
        <taxon>Gammaproteobacteria</taxon>
        <taxon>Vibrionales</taxon>
        <taxon>Vibrionaceae</taxon>
        <taxon>Vibrio</taxon>
    </lineage>
</organism>
<gene>
    <name evidence="1" type="ORF">AB4566_18015</name>
</gene>
<dbReference type="Pfam" id="PF11185">
    <property type="entry name" value="DUF2971"/>
    <property type="match status" value="1"/>
</dbReference>
<dbReference type="Proteomes" id="UP001570417">
    <property type="component" value="Unassembled WGS sequence"/>
</dbReference>
<evidence type="ECO:0000313" key="2">
    <source>
        <dbReference type="Proteomes" id="UP001570417"/>
    </source>
</evidence>
<protein>
    <submittedName>
        <fullName evidence="1">DUF2971 domain-containing protein</fullName>
    </submittedName>
</protein>
<accession>A0ABV4NFZ1</accession>
<dbReference type="RefSeq" id="WP_372267543.1">
    <property type="nucleotide sequence ID" value="NZ_JBFRUW010000066.1"/>
</dbReference>
<proteinExistence type="predicted"/>
<dbReference type="InterPro" id="IPR021352">
    <property type="entry name" value="DUF2971"/>
</dbReference>
<dbReference type="EMBL" id="JBFRUW010000066">
    <property type="protein sequence ID" value="MFA0570172.1"/>
    <property type="molecule type" value="Genomic_DNA"/>
</dbReference>
<sequence>MIPHLKFTKDIRDKTFETVDQKWGIFSLSSDPQNVLMWAHYANNHRGFCLEFDTSNDYFGRAWKVNYVNRINSIDILDFTEEDAFNSLVTKTKEWSYESEFRVISNAQNQVVGLPALVRENVSEFPVSKLSAIIFGARMSQADITEVLGWLDERHSHVKLKKIGLNSDGTLRVTGI</sequence>
<keyword evidence="2" id="KW-1185">Reference proteome</keyword>
<name>A0ABV4NFZ1_9VIBR</name>